<protein>
    <submittedName>
        <fullName evidence="4">DNA starvation/stationary phase protection protein</fullName>
    </submittedName>
</protein>
<dbReference type="Gene3D" id="1.20.1260.10">
    <property type="match status" value="1"/>
</dbReference>
<dbReference type="RefSeq" id="WP_127123737.1">
    <property type="nucleotide sequence ID" value="NZ_BHXQ01000006.1"/>
</dbReference>
<dbReference type="PANTHER" id="PTHR42932">
    <property type="entry name" value="GENERAL STRESS PROTEIN 20U"/>
    <property type="match status" value="1"/>
</dbReference>
<dbReference type="GO" id="GO:0016722">
    <property type="term" value="F:oxidoreductase activity, acting on metal ions"/>
    <property type="evidence" value="ECO:0007669"/>
    <property type="project" value="InterPro"/>
</dbReference>
<dbReference type="SUPFAM" id="SSF47240">
    <property type="entry name" value="Ferritin-like"/>
    <property type="match status" value="1"/>
</dbReference>
<comment type="caution">
    <text evidence="4">The sequence shown here is derived from an EMBL/GenBank/DDBJ whole genome shotgun (WGS) entry which is preliminary data.</text>
</comment>
<dbReference type="InterPro" id="IPR023188">
    <property type="entry name" value="DPS_DNA-bd_CS"/>
</dbReference>
<dbReference type="GO" id="GO:0008199">
    <property type="term" value="F:ferric iron binding"/>
    <property type="evidence" value="ECO:0007669"/>
    <property type="project" value="InterPro"/>
</dbReference>
<accession>A0A401UE06</accession>
<dbReference type="CDD" id="cd01043">
    <property type="entry name" value="DPS"/>
    <property type="match status" value="1"/>
</dbReference>
<dbReference type="OrthoDB" id="9797023at2"/>
<comment type="similarity">
    <text evidence="1 2">Belongs to the Dps family.</text>
</comment>
<dbReference type="PIRSF" id="PIRSF005900">
    <property type="entry name" value="Dps"/>
    <property type="match status" value="1"/>
</dbReference>
<dbReference type="InterPro" id="IPR008331">
    <property type="entry name" value="Ferritin_DPS_dom"/>
</dbReference>
<evidence type="ECO:0000256" key="2">
    <source>
        <dbReference type="RuleBase" id="RU003875"/>
    </source>
</evidence>
<feature type="domain" description="Ferritin/DPS" evidence="3">
    <location>
        <begin position="20"/>
        <end position="157"/>
    </location>
</feature>
<organism evidence="4 5">
    <name type="scientific">Chryseotalea sanaruensis</name>
    <dbReference type="NCBI Taxonomy" id="2482724"/>
    <lineage>
        <taxon>Bacteria</taxon>
        <taxon>Pseudomonadati</taxon>
        <taxon>Bacteroidota</taxon>
        <taxon>Cytophagia</taxon>
        <taxon>Cytophagales</taxon>
        <taxon>Chryseotaleaceae</taxon>
        <taxon>Chryseotalea</taxon>
    </lineage>
</organism>
<keyword evidence="5" id="KW-1185">Reference proteome</keyword>
<dbReference type="PANTHER" id="PTHR42932:SF1">
    <property type="entry name" value="GENERAL STRESS PROTEIN 20U"/>
    <property type="match status" value="1"/>
</dbReference>
<dbReference type="InterPro" id="IPR002177">
    <property type="entry name" value="DPS_DNA-bd"/>
</dbReference>
<sequence>MKKTNAIGLNETDALQLSNGLNDLLANYQIFYMNTRGYHWNIKGEKFFELHLKFEELYNNALLKVDEIAERILTLGYNPVHSYSEYIKMAAIQERVNVSDGVQAVGYIVESFKTLISKERELLQLSAEANDEGTNALMSDYIREQEKLVWMYSAFLARK</sequence>
<dbReference type="InterPro" id="IPR012347">
    <property type="entry name" value="Ferritin-like"/>
</dbReference>
<evidence type="ECO:0000259" key="3">
    <source>
        <dbReference type="Pfam" id="PF00210"/>
    </source>
</evidence>
<name>A0A401UE06_9BACT</name>
<proteinExistence type="inferred from homology"/>
<dbReference type="PRINTS" id="PR01346">
    <property type="entry name" value="HELNAPAPROT"/>
</dbReference>
<reference evidence="4 5" key="1">
    <citation type="submission" date="2018-11" db="EMBL/GenBank/DDBJ databases">
        <title>Chryseotalea sanarue gen. nov., sp., nov., a member of the family Cytophagaceae, isolated from a brackish lake in Hamamatsu Japan.</title>
        <authorList>
            <person name="Maejima Y."/>
            <person name="Iino T."/>
            <person name="Muraguchi Y."/>
            <person name="Fukuda K."/>
            <person name="Ohkuma M."/>
            <person name="Moriuchi R."/>
            <person name="Dohra H."/>
            <person name="Kimbara K."/>
            <person name="Shintani M."/>
        </authorList>
    </citation>
    <scope>NUCLEOTIDE SEQUENCE [LARGE SCALE GENOMIC DNA]</scope>
    <source>
        <strain evidence="4 5">Ys</strain>
    </source>
</reference>
<evidence type="ECO:0000313" key="5">
    <source>
        <dbReference type="Proteomes" id="UP000288227"/>
    </source>
</evidence>
<dbReference type="EMBL" id="BHXQ01000006">
    <property type="protein sequence ID" value="GCC53092.1"/>
    <property type="molecule type" value="Genomic_DNA"/>
</dbReference>
<dbReference type="Proteomes" id="UP000288227">
    <property type="component" value="Unassembled WGS sequence"/>
</dbReference>
<dbReference type="PROSITE" id="PS00818">
    <property type="entry name" value="DPS_1"/>
    <property type="match status" value="1"/>
</dbReference>
<dbReference type="InterPro" id="IPR009078">
    <property type="entry name" value="Ferritin-like_SF"/>
</dbReference>
<dbReference type="AlphaFoldDB" id="A0A401UE06"/>
<dbReference type="Pfam" id="PF00210">
    <property type="entry name" value="Ferritin"/>
    <property type="match status" value="1"/>
</dbReference>
<evidence type="ECO:0000313" key="4">
    <source>
        <dbReference type="EMBL" id="GCC53092.1"/>
    </source>
</evidence>
<gene>
    <name evidence="4" type="ORF">SanaruYs_33330</name>
</gene>
<dbReference type="PROSITE" id="PS00819">
    <property type="entry name" value="DPS_2"/>
    <property type="match status" value="1"/>
</dbReference>
<evidence type="ECO:0000256" key="1">
    <source>
        <dbReference type="ARBA" id="ARBA00009497"/>
    </source>
</evidence>